<dbReference type="Gramene" id="rna45912">
    <property type="protein sequence ID" value="RHN39837.1"/>
    <property type="gene ID" value="gene45912"/>
</dbReference>
<protein>
    <submittedName>
        <fullName evidence="1">Uncharacterized protein</fullName>
    </submittedName>
</protein>
<comment type="caution">
    <text evidence="1">The sequence shown here is derived from an EMBL/GenBank/DDBJ whole genome shotgun (WGS) entry which is preliminary data.</text>
</comment>
<evidence type="ECO:0000313" key="1">
    <source>
        <dbReference type="EMBL" id="RHN39837.1"/>
    </source>
</evidence>
<dbReference type="AlphaFoldDB" id="A0A396GM95"/>
<name>A0A396GM95_MEDTR</name>
<organism evidence="1 2">
    <name type="scientific">Medicago truncatula</name>
    <name type="common">Barrel medic</name>
    <name type="synonym">Medicago tribuloides</name>
    <dbReference type="NCBI Taxonomy" id="3880"/>
    <lineage>
        <taxon>Eukaryota</taxon>
        <taxon>Viridiplantae</taxon>
        <taxon>Streptophyta</taxon>
        <taxon>Embryophyta</taxon>
        <taxon>Tracheophyta</taxon>
        <taxon>Spermatophyta</taxon>
        <taxon>Magnoliopsida</taxon>
        <taxon>eudicotyledons</taxon>
        <taxon>Gunneridae</taxon>
        <taxon>Pentapetalae</taxon>
        <taxon>rosids</taxon>
        <taxon>fabids</taxon>
        <taxon>Fabales</taxon>
        <taxon>Fabaceae</taxon>
        <taxon>Papilionoideae</taxon>
        <taxon>50 kb inversion clade</taxon>
        <taxon>NPAAA clade</taxon>
        <taxon>Hologalegina</taxon>
        <taxon>IRL clade</taxon>
        <taxon>Trifolieae</taxon>
        <taxon>Medicago</taxon>
    </lineage>
</organism>
<dbReference type="Proteomes" id="UP000265566">
    <property type="component" value="Chromosome 8"/>
</dbReference>
<accession>A0A396GM95</accession>
<proteinExistence type="predicted"/>
<gene>
    <name evidence="1" type="ORF">MtrunA17_Chr8g0348271</name>
</gene>
<reference evidence="2" key="1">
    <citation type="journal article" date="2018" name="Nat. Plants">
        <title>Whole-genome landscape of Medicago truncatula symbiotic genes.</title>
        <authorList>
            <person name="Pecrix Y."/>
            <person name="Staton S.E."/>
            <person name="Sallet E."/>
            <person name="Lelandais-Briere C."/>
            <person name="Moreau S."/>
            <person name="Carrere S."/>
            <person name="Blein T."/>
            <person name="Jardinaud M.F."/>
            <person name="Latrasse D."/>
            <person name="Zouine M."/>
            <person name="Zahm M."/>
            <person name="Kreplak J."/>
            <person name="Mayjonade B."/>
            <person name="Satge C."/>
            <person name="Perez M."/>
            <person name="Cauet S."/>
            <person name="Marande W."/>
            <person name="Chantry-Darmon C."/>
            <person name="Lopez-Roques C."/>
            <person name="Bouchez O."/>
            <person name="Berard A."/>
            <person name="Debelle F."/>
            <person name="Munos S."/>
            <person name="Bendahmane A."/>
            <person name="Berges H."/>
            <person name="Niebel A."/>
            <person name="Buitink J."/>
            <person name="Frugier F."/>
            <person name="Benhamed M."/>
            <person name="Crespi M."/>
            <person name="Gouzy J."/>
            <person name="Gamas P."/>
        </authorList>
    </citation>
    <scope>NUCLEOTIDE SEQUENCE [LARGE SCALE GENOMIC DNA]</scope>
    <source>
        <strain evidence="2">cv. Jemalong A17</strain>
    </source>
</reference>
<dbReference type="EMBL" id="PSQE01000008">
    <property type="protein sequence ID" value="RHN39837.1"/>
    <property type="molecule type" value="Genomic_DNA"/>
</dbReference>
<evidence type="ECO:0000313" key="2">
    <source>
        <dbReference type="Proteomes" id="UP000265566"/>
    </source>
</evidence>
<sequence>MPPNSENLFSFSYKYTVNCTSPCMLSKYASSSYETQVLTNYHIDLIM</sequence>